<evidence type="ECO:0000256" key="2">
    <source>
        <dbReference type="ARBA" id="ARBA00008333"/>
    </source>
</evidence>
<evidence type="ECO:0000256" key="3">
    <source>
        <dbReference type="ARBA" id="ARBA00022692"/>
    </source>
</evidence>
<dbReference type="Proteomes" id="UP000271678">
    <property type="component" value="Unassembled WGS sequence"/>
</dbReference>
<protein>
    <recommendedName>
        <fullName evidence="10">Ferrous iron transporter</fullName>
    </recommendedName>
</protein>
<dbReference type="EMBL" id="RJJQ01000028">
    <property type="protein sequence ID" value="RNI17775.1"/>
    <property type="molecule type" value="Genomic_DNA"/>
</dbReference>
<keyword evidence="3 7" id="KW-0812">Transmembrane</keyword>
<feature type="transmembrane region" description="Helical" evidence="7">
    <location>
        <begin position="36"/>
        <end position="56"/>
    </location>
</feature>
<reference evidence="8 9" key="1">
    <citation type="submission" date="2018-11" db="EMBL/GenBank/DDBJ databases">
        <title>Draft genome of Simplicispira Flexivirga sp. BO-16.</title>
        <authorList>
            <person name="Im W.T."/>
        </authorList>
    </citation>
    <scope>NUCLEOTIDE SEQUENCE [LARGE SCALE GENOMIC DNA]</scope>
    <source>
        <strain evidence="8 9">BO-16</strain>
    </source>
</reference>
<sequence>MLATFVIGLREGLEAALIVGIIAAFLKKNGRPLRTMWIGVVAAILISIAVGVVLKVVESALPQRQQELMETVIGSVAIFFVTGMVIWMSTHARGLKREIESAAQSALGAGTSRALVVMAFLAVLKEGFETAVFLLATFQASSNTSSAVVGAVLGILCSAAVGFGLYTGGVTLNLGKFFKVTSGFLILIAGGLTVTALRTAHEAGILNAGQGRTADLSWLAPSGSIRSAVFTGVLGIPAYPRLIEVLGWFLYVVPMALIVYWPARHRPNAQQSVRLKLALAAGCAVAAGVLVAVVPTATLRTPDAAPVVDGSGAKAGAIRFESAALTGPGAAERHTLQRVGPRNLNGVKAIHYTARPASAAAPPATLTLAQVSALNGNRLPVGIDPGLNPGPFDAKWQRSEAVDVSTVHGRLYDATRRAHLSVTLSGGGLTTARTLTVSPGANLPSGVSDPGASWTVATSYVDDFGTALSRYASDQDAVKFWGRVAPVGLLVTAAALVVAALRARRRLQPVRSTPSATVGTPSPRSSSNA</sequence>
<feature type="transmembrane region" description="Helical" evidence="7">
    <location>
        <begin position="245"/>
        <end position="263"/>
    </location>
</feature>
<feature type="transmembrane region" description="Helical" evidence="7">
    <location>
        <begin position="480"/>
        <end position="501"/>
    </location>
</feature>
<proteinExistence type="inferred from homology"/>
<dbReference type="PANTHER" id="PTHR31632">
    <property type="entry name" value="IRON TRANSPORTER FTH1"/>
    <property type="match status" value="1"/>
</dbReference>
<evidence type="ECO:0000256" key="4">
    <source>
        <dbReference type="ARBA" id="ARBA00022989"/>
    </source>
</evidence>
<comment type="caution">
    <text evidence="8">The sequence shown here is derived from an EMBL/GenBank/DDBJ whole genome shotgun (WGS) entry which is preliminary data.</text>
</comment>
<dbReference type="GO" id="GO:0015093">
    <property type="term" value="F:ferrous iron transmembrane transporter activity"/>
    <property type="evidence" value="ECO:0007669"/>
    <property type="project" value="TreeGrafter"/>
</dbReference>
<keyword evidence="9" id="KW-1185">Reference proteome</keyword>
<evidence type="ECO:0008006" key="10">
    <source>
        <dbReference type="Google" id="ProtNLM"/>
    </source>
</evidence>
<accession>A0A3M9LXX7</accession>
<organism evidence="8 9">
    <name type="scientific">Flexivirga caeni</name>
    <dbReference type="NCBI Taxonomy" id="2294115"/>
    <lineage>
        <taxon>Bacteria</taxon>
        <taxon>Bacillati</taxon>
        <taxon>Actinomycetota</taxon>
        <taxon>Actinomycetes</taxon>
        <taxon>Micrococcales</taxon>
        <taxon>Dermacoccaceae</taxon>
        <taxon>Flexivirga</taxon>
    </lineage>
</organism>
<keyword evidence="4 7" id="KW-1133">Transmembrane helix</keyword>
<dbReference type="GO" id="GO:0033573">
    <property type="term" value="C:high-affinity iron permease complex"/>
    <property type="evidence" value="ECO:0007669"/>
    <property type="project" value="InterPro"/>
</dbReference>
<feature type="transmembrane region" description="Helical" evidence="7">
    <location>
        <begin position="218"/>
        <end position="239"/>
    </location>
</feature>
<evidence type="ECO:0000313" key="8">
    <source>
        <dbReference type="EMBL" id="RNI17775.1"/>
    </source>
</evidence>
<dbReference type="InterPro" id="IPR004923">
    <property type="entry name" value="FTR1/Fip1/EfeU"/>
</dbReference>
<dbReference type="AlphaFoldDB" id="A0A3M9LXX7"/>
<comment type="subcellular location">
    <subcellularLocation>
        <location evidence="1">Membrane</location>
        <topology evidence="1">Multi-pass membrane protein</topology>
    </subcellularLocation>
</comment>
<evidence type="ECO:0000256" key="5">
    <source>
        <dbReference type="ARBA" id="ARBA00023136"/>
    </source>
</evidence>
<feature type="transmembrane region" description="Helical" evidence="7">
    <location>
        <begin position="177"/>
        <end position="197"/>
    </location>
</feature>
<name>A0A3M9LXX7_9MICO</name>
<dbReference type="Pfam" id="PF03239">
    <property type="entry name" value="FTR1"/>
    <property type="match status" value="1"/>
</dbReference>
<dbReference type="NCBIfam" id="NF041756">
    <property type="entry name" value="EfeU"/>
    <property type="match status" value="1"/>
</dbReference>
<comment type="similarity">
    <text evidence="2">Belongs to the oxidase-dependent Fe transporter (OFeT) (TC 9.A.10.1) family.</text>
</comment>
<evidence type="ECO:0000256" key="1">
    <source>
        <dbReference type="ARBA" id="ARBA00004141"/>
    </source>
</evidence>
<evidence type="ECO:0000256" key="6">
    <source>
        <dbReference type="SAM" id="MobiDB-lite"/>
    </source>
</evidence>
<evidence type="ECO:0000256" key="7">
    <source>
        <dbReference type="SAM" id="Phobius"/>
    </source>
</evidence>
<dbReference type="PANTHER" id="PTHR31632:SF2">
    <property type="entry name" value="PLASMA MEMBRANE IRON PERMEASE"/>
    <property type="match status" value="1"/>
</dbReference>
<gene>
    <name evidence="8" type="ORF">EFY87_19085</name>
</gene>
<dbReference type="OrthoDB" id="7260758at2"/>
<feature type="compositionally biased region" description="Polar residues" evidence="6">
    <location>
        <begin position="512"/>
        <end position="529"/>
    </location>
</feature>
<feature type="transmembrane region" description="Helical" evidence="7">
    <location>
        <begin position="68"/>
        <end position="90"/>
    </location>
</feature>
<feature type="region of interest" description="Disordered" evidence="6">
    <location>
        <begin position="509"/>
        <end position="529"/>
    </location>
</feature>
<keyword evidence="5 7" id="KW-0472">Membrane</keyword>
<dbReference type="RefSeq" id="WP_123273070.1">
    <property type="nucleotide sequence ID" value="NZ_RJJQ01000028.1"/>
</dbReference>
<feature type="transmembrane region" description="Helical" evidence="7">
    <location>
        <begin position="275"/>
        <end position="294"/>
    </location>
</feature>
<feature type="transmembrane region" description="Helical" evidence="7">
    <location>
        <begin position="12"/>
        <end position="30"/>
    </location>
</feature>
<feature type="transmembrane region" description="Helical" evidence="7">
    <location>
        <begin position="145"/>
        <end position="165"/>
    </location>
</feature>
<evidence type="ECO:0000313" key="9">
    <source>
        <dbReference type="Proteomes" id="UP000271678"/>
    </source>
</evidence>